<dbReference type="EMBL" id="JACASI010000042">
    <property type="protein sequence ID" value="MCQ3830940.1"/>
    <property type="molecule type" value="Genomic_DNA"/>
</dbReference>
<organism evidence="2 3">
    <name type="scientific">Microbulbifer elongatus</name>
    <dbReference type="NCBI Taxonomy" id="86173"/>
    <lineage>
        <taxon>Bacteria</taxon>
        <taxon>Pseudomonadati</taxon>
        <taxon>Pseudomonadota</taxon>
        <taxon>Gammaproteobacteria</taxon>
        <taxon>Cellvibrionales</taxon>
        <taxon>Microbulbiferaceae</taxon>
        <taxon>Microbulbifer</taxon>
    </lineage>
</organism>
<reference evidence="2" key="1">
    <citation type="thesis" date="2020" institute="Technische Universitat Dresden" country="Dresden, Germany">
        <title>The Agarolytic System of Microbulbifer elongatus PORT2, Isolated from Batu Karas, Pangandaran West Java Indonesia.</title>
        <authorList>
            <person name="Anggraeni S.R."/>
        </authorList>
    </citation>
    <scope>NUCLEOTIDE SEQUENCE</scope>
    <source>
        <strain evidence="2">PORT2</strain>
    </source>
</reference>
<proteinExistence type="predicted"/>
<comment type="caution">
    <text evidence="2">The sequence shown here is derived from an EMBL/GenBank/DDBJ whole genome shotgun (WGS) entry which is preliminary data.</text>
</comment>
<dbReference type="Proteomes" id="UP001205566">
    <property type="component" value="Unassembled WGS sequence"/>
</dbReference>
<accession>A0ABT1P4B8</accession>
<keyword evidence="3" id="KW-1185">Reference proteome</keyword>
<feature type="region of interest" description="Disordered" evidence="1">
    <location>
        <begin position="114"/>
        <end position="164"/>
    </location>
</feature>
<feature type="compositionally biased region" description="Polar residues" evidence="1">
    <location>
        <begin position="146"/>
        <end position="164"/>
    </location>
</feature>
<feature type="compositionally biased region" description="Low complexity" evidence="1">
    <location>
        <begin position="114"/>
        <end position="134"/>
    </location>
</feature>
<evidence type="ECO:0000313" key="2">
    <source>
        <dbReference type="EMBL" id="MCQ3830940.1"/>
    </source>
</evidence>
<evidence type="ECO:0000313" key="3">
    <source>
        <dbReference type="Proteomes" id="UP001205566"/>
    </source>
</evidence>
<dbReference type="Pfam" id="PF11739">
    <property type="entry name" value="YdbH-like"/>
    <property type="match status" value="1"/>
</dbReference>
<gene>
    <name evidence="2" type="ORF">HXX02_15985</name>
</gene>
<evidence type="ECO:0000256" key="1">
    <source>
        <dbReference type="SAM" id="MobiDB-lite"/>
    </source>
</evidence>
<protein>
    <submittedName>
        <fullName evidence="2">YdbH domain-containing protein</fullName>
    </submittedName>
</protein>
<dbReference type="RefSeq" id="WP_255875842.1">
    <property type="nucleotide sequence ID" value="NZ_JACASI010000042.1"/>
</dbReference>
<sequence length="1051" mass="113031">MSRIVKLAAISAAALALLAASLWVTRYFWVPALISRQLDGLSVTGLDGFTLAHTNRGVRADIQRLTLTSDDQYTIHLHGIRITELTALIHTLTISRPNPPPARSELSIARVSIAPAPGSPGRAGSAGASAKDSPAPVPPGDDTKTDTQSSSARDQTGEETPQQGSIADLLARLRHLPLHKLTLAEIRWPDLLAGHLSFTAEQPEAGQLRGRLQASQCVQCALNLGVETSNDSALLTLSFTEHNQPIAQLEAGLSRGEPSAADTAETRWQIATQLTLEAERLPELLDKAGIHGTRLKTWLEYPDSVKGQLALEVAGSLPDQPSQATDLTQVRASIRSQGLSMRLPDDILGMPILLYFSAINPVNIELHSLVPLSAASIAGETRIRASLAPESNHSPAPLFESDVTFATEGNIPRVSFTGRTHLAQIFRLQNTERWRTLGIELPIAHAQGTQTITGGFYLPGIDGLFAQQEKFAIDHFVAEVTLSDAITFHYTPPSDANPLHAIQWKSAWIQATGHSPVQLSAPKLPGPMSLSLPALSVLAQPTSLLVSAAEPAVVSGQFNDIQCTGLPQLNCSLRAEATLGELTLGAAKASVAGAHLSLEQIALSTAEDHTLKIGLSAFDLTADTISAEALSLQNPELFAQQTSCTLREGRTRCSAPQIAISLDPLRMDDNRLQGLIFLDDLSLTHKREQPQKFSVETAFRGEKLSIRALDQYESTMSVNGKLAFRDQILSGTNAITAGPLALHMTWEHNLSDAQGSLQARIPESTFSPKYPLSSAIEGLPVDLVEGSIKADGRLHWPGVNRDHLNIQLKDTALQYNSSFAVGINGNVALKPINGHWATAQPTPVSIEQVDTGIAIKNVHFALSLSETGDLTLGDFSAELLEGALTSNSLVWNIQGEERNSQLQFTGLAIGALAREMESTNFAASGLLDANIPLTTDRQGITVEKGTVQSRPPGGRLRYYGAFSPSMLGSNPQLKLLAGALEDYNYRDIHGTINYPLSGDLTLNLKLTGRSKAIDANRDLIINLNLENNIPSMLRSLQASRDLTDVLEREVQ</sequence>
<name>A0ABT1P4B8_9GAMM</name>
<dbReference type="InterPro" id="IPR021730">
    <property type="entry name" value="YdbH"/>
</dbReference>